<feature type="repeat" description="ANK" evidence="2">
    <location>
        <begin position="788"/>
        <end position="820"/>
    </location>
</feature>
<dbReference type="InterPro" id="IPR027417">
    <property type="entry name" value="P-loop_NTPase"/>
</dbReference>
<evidence type="ECO:0000259" key="4">
    <source>
        <dbReference type="Pfam" id="PF24883"/>
    </source>
</evidence>
<protein>
    <recommendedName>
        <fullName evidence="4">Nephrocystin 3-like N-terminal domain-containing protein</fullName>
    </recommendedName>
</protein>
<feature type="non-terminal residue" evidence="5">
    <location>
        <position position="987"/>
    </location>
</feature>
<feature type="repeat" description="ANK" evidence="2">
    <location>
        <begin position="857"/>
        <end position="886"/>
    </location>
</feature>
<keyword evidence="2" id="KW-0040">ANK repeat</keyword>
<dbReference type="Proteomes" id="UP001221142">
    <property type="component" value="Unassembled WGS sequence"/>
</dbReference>
<dbReference type="Gene3D" id="3.40.50.300">
    <property type="entry name" value="P-loop containing nucleotide triphosphate hydrolases"/>
    <property type="match status" value="1"/>
</dbReference>
<comment type="caution">
    <text evidence="5">The sequence shown here is derived from an EMBL/GenBank/DDBJ whole genome shotgun (WGS) entry which is preliminary data.</text>
</comment>
<dbReference type="PRINTS" id="PR01415">
    <property type="entry name" value="ANKYRIN"/>
</dbReference>
<feature type="repeat" description="ANK" evidence="2">
    <location>
        <begin position="956"/>
        <end position="984"/>
    </location>
</feature>
<dbReference type="Pfam" id="PF12796">
    <property type="entry name" value="Ank_2"/>
    <property type="match status" value="2"/>
</dbReference>
<dbReference type="AlphaFoldDB" id="A0AAD7FFP8"/>
<name>A0AAD7FFP8_9AGAR</name>
<feature type="repeat" description="ANK" evidence="2">
    <location>
        <begin position="887"/>
        <end position="919"/>
    </location>
</feature>
<dbReference type="InterPro" id="IPR036770">
    <property type="entry name" value="Ankyrin_rpt-contain_sf"/>
</dbReference>
<dbReference type="SUPFAM" id="SSF48403">
    <property type="entry name" value="Ankyrin repeat"/>
    <property type="match status" value="1"/>
</dbReference>
<feature type="repeat" description="ANK" evidence="2">
    <location>
        <begin position="755"/>
        <end position="787"/>
    </location>
</feature>
<dbReference type="SUPFAM" id="SSF52540">
    <property type="entry name" value="P-loop containing nucleoside triphosphate hydrolases"/>
    <property type="match status" value="1"/>
</dbReference>
<accession>A0AAD7FFP8</accession>
<sequence>MSQRTSRRFKTISGLFRPRTPPLSTSSSTAHPTAQRSTSGSKDFVVSNAALVLDIVEKLSGFAQTIPFIAPAAGFLSQIVKAYQEVRDTQDERDALLGVITGISQDLCATVLRMEATDHLDLVGRLKVDIETYARLLEESFNFVSEYDRLGGATRAAARQQFKNEFKDLQRKMDSFGARFRNNRLVDLAIHQNAIKDTLDRVHDMAVEKKLEEWLQSPPDMRQKQHEMQKIHKAGTGGWFIEGGPFIEWQDNAGSSWIQGASGTGKSVLSSSIIQKLLEDQQLFADLGKPFGLGFFYFDFKVKDGNAVESALRRIILQLSAQAPHPFRSLDRCYCLSRGQALPNYSDLQRILADLFKEIGRVYIVLDALDECPDAELAQLIASISVLRKWTHTPLHLIFTSQPRSVFTESFVDVPSVLLEPEAIQADIKLFIASELRDNRMLKIWGRRSDEIVERVLLMSNGMFRLAACLLFELSRCKRQTELEKTLANLPNDLFGIYDRFVETVREEDLVYVTGIFRWLIYSAQGLDLAEIADALAFDFSDPTCYIYDPDLQADNMQAIPEWVEGLTTVRVYDGRKTISLAHASVQDYLFSGRFTAKFGYDLGQGPSHGFISHSCIQYLLYFSDHPLDEILLRNHPMAEYAAERWCHHLLRSNDLAALFKHAVRLLEDGSRQYKTLINLRQYRTPRLQRKEVYYGDLGSAWVWTSSSTPSGISEFHPGMYPHVPPLVVCSEDGYVDGARWLLDRGIADINFQDAGGSALHAAATHNRTTLVSLLLENGIDVNAKDGRGRTALEIACAQNNTEIARLLVEQGADANAMTPFLGTALQTAAWVGNEEIVQLLLARGADINAHGDYFGSALQAASSRGNTDITRLLLELGADCNSGGGNYGSALAAASLNGHVDPVRLLLKHGANVNQSNFWGGFVQAGELRLGDQVERFLLSNGADIRAQIPFHGDALEAACSTGRIEIIRTLLRSGVDDETRDNALS</sequence>
<dbReference type="Gene3D" id="1.25.40.20">
    <property type="entry name" value="Ankyrin repeat-containing domain"/>
    <property type="match status" value="4"/>
</dbReference>
<evidence type="ECO:0000256" key="3">
    <source>
        <dbReference type="SAM" id="MobiDB-lite"/>
    </source>
</evidence>
<evidence type="ECO:0000256" key="2">
    <source>
        <dbReference type="PROSITE-ProRule" id="PRU00023"/>
    </source>
</evidence>
<gene>
    <name evidence="5" type="ORF">FB45DRAFT_801092</name>
</gene>
<feature type="domain" description="Nephrocystin 3-like N-terminal" evidence="4">
    <location>
        <begin position="235"/>
        <end position="401"/>
    </location>
</feature>
<feature type="compositionally biased region" description="Basic residues" evidence="3">
    <location>
        <begin position="1"/>
        <end position="10"/>
    </location>
</feature>
<dbReference type="CDD" id="cd21037">
    <property type="entry name" value="MLKL_NTD"/>
    <property type="match status" value="1"/>
</dbReference>
<evidence type="ECO:0000256" key="1">
    <source>
        <dbReference type="ARBA" id="ARBA00022737"/>
    </source>
</evidence>
<dbReference type="PANTHER" id="PTHR10039">
    <property type="entry name" value="AMELOGENIN"/>
    <property type="match status" value="1"/>
</dbReference>
<dbReference type="PANTHER" id="PTHR10039:SF16">
    <property type="entry name" value="GPI INOSITOL-DEACYLASE"/>
    <property type="match status" value="1"/>
</dbReference>
<keyword evidence="6" id="KW-1185">Reference proteome</keyword>
<proteinExistence type="predicted"/>
<dbReference type="SMART" id="SM00248">
    <property type="entry name" value="ANK"/>
    <property type="match status" value="7"/>
</dbReference>
<organism evidence="5 6">
    <name type="scientific">Roridomyces roridus</name>
    <dbReference type="NCBI Taxonomy" id="1738132"/>
    <lineage>
        <taxon>Eukaryota</taxon>
        <taxon>Fungi</taxon>
        <taxon>Dikarya</taxon>
        <taxon>Basidiomycota</taxon>
        <taxon>Agaricomycotina</taxon>
        <taxon>Agaricomycetes</taxon>
        <taxon>Agaricomycetidae</taxon>
        <taxon>Agaricales</taxon>
        <taxon>Marasmiineae</taxon>
        <taxon>Mycenaceae</taxon>
        <taxon>Roridomyces</taxon>
    </lineage>
</organism>
<dbReference type="InterPro" id="IPR056884">
    <property type="entry name" value="NPHP3-like_N"/>
</dbReference>
<reference evidence="5" key="1">
    <citation type="submission" date="2023-03" db="EMBL/GenBank/DDBJ databases">
        <title>Massive genome expansion in bonnet fungi (Mycena s.s.) driven by repeated elements and novel gene families across ecological guilds.</title>
        <authorList>
            <consortium name="Lawrence Berkeley National Laboratory"/>
            <person name="Harder C.B."/>
            <person name="Miyauchi S."/>
            <person name="Viragh M."/>
            <person name="Kuo A."/>
            <person name="Thoen E."/>
            <person name="Andreopoulos B."/>
            <person name="Lu D."/>
            <person name="Skrede I."/>
            <person name="Drula E."/>
            <person name="Henrissat B."/>
            <person name="Morin E."/>
            <person name="Kohler A."/>
            <person name="Barry K."/>
            <person name="LaButti K."/>
            <person name="Morin E."/>
            <person name="Salamov A."/>
            <person name="Lipzen A."/>
            <person name="Mereny Z."/>
            <person name="Hegedus B."/>
            <person name="Baldrian P."/>
            <person name="Stursova M."/>
            <person name="Weitz H."/>
            <person name="Taylor A."/>
            <person name="Grigoriev I.V."/>
            <person name="Nagy L.G."/>
            <person name="Martin F."/>
            <person name="Kauserud H."/>
        </authorList>
    </citation>
    <scope>NUCLEOTIDE SEQUENCE</scope>
    <source>
        <strain evidence="5">9284</strain>
    </source>
</reference>
<dbReference type="EMBL" id="JARKIF010000021">
    <property type="protein sequence ID" value="KAJ7617291.1"/>
    <property type="molecule type" value="Genomic_DNA"/>
</dbReference>
<dbReference type="Pfam" id="PF24883">
    <property type="entry name" value="NPHP3_N"/>
    <property type="match status" value="1"/>
</dbReference>
<evidence type="ECO:0000313" key="5">
    <source>
        <dbReference type="EMBL" id="KAJ7617291.1"/>
    </source>
</evidence>
<feature type="compositionally biased region" description="Low complexity" evidence="3">
    <location>
        <begin position="22"/>
        <end position="33"/>
    </location>
</feature>
<dbReference type="PROSITE" id="PS50297">
    <property type="entry name" value="ANK_REP_REGION"/>
    <property type="match status" value="4"/>
</dbReference>
<feature type="repeat" description="ANK" evidence="2">
    <location>
        <begin position="824"/>
        <end position="853"/>
    </location>
</feature>
<dbReference type="InterPro" id="IPR002110">
    <property type="entry name" value="Ankyrin_rpt"/>
</dbReference>
<evidence type="ECO:0000313" key="6">
    <source>
        <dbReference type="Proteomes" id="UP001221142"/>
    </source>
</evidence>
<dbReference type="PROSITE" id="PS50088">
    <property type="entry name" value="ANK_REPEAT"/>
    <property type="match status" value="6"/>
</dbReference>
<keyword evidence="1" id="KW-0677">Repeat</keyword>
<dbReference type="InterPro" id="IPR059179">
    <property type="entry name" value="MLKL-like_MCAfunc"/>
</dbReference>
<feature type="region of interest" description="Disordered" evidence="3">
    <location>
        <begin position="1"/>
        <end position="39"/>
    </location>
</feature>